<reference evidence="1 2" key="2">
    <citation type="submission" date="2018-11" db="EMBL/GenBank/DDBJ databases">
        <authorList>
            <consortium name="Pathogen Informatics"/>
        </authorList>
    </citation>
    <scope>NUCLEOTIDE SEQUENCE [LARGE SCALE GENOMIC DNA]</scope>
    <source>
        <strain evidence="1 2">Costa Rica</strain>
    </source>
</reference>
<keyword evidence="2" id="KW-1185">Reference proteome</keyword>
<reference evidence="3" key="1">
    <citation type="submission" date="2017-02" db="UniProtKB">
        <authorList>
            <consortium name="WormBaseParasite"/>
        </authorList>
    </citation>
    <scope>IDENTIFICATION</scope>
</reference>
<evidence type="ECO:0000313" key="1">
    <source>
        <dbReference type="EMBL" id="VDM54935.1"/>
    </source>
</evidence>
<evidence type="ECO:0000313" key="3">
    <source>
        <dbReference type="WBParaSite" id="ACOC_0000334901-mRNA-1"/>
    </source>
</evidence>
<dbReference type="WBParaSite" id="ACOC_0000334901-mRNA-1">
    <property type="protein sequence ID" value="ACOC_0000334901-mRNA-1"/>
    <property type="gene ID" value="ACOC_0000334901"/>
</dbReference>
<evidence type="ECO:0000313" key="2">
    <source>
        <dbReference type="Proteomes" id="UP000267027"/>
    </source>
</evidence>
<dbReference type="STRING" id="334426.A0A0R3PGF1"/>
<dbReference type="Proteomes" id="UP000267027">
    <property type="component" value="Unassembled WGS sequence"/>
</dbReference>
<dbReference type="EMBL" id="UYYA01000972">
    <property type="protein sequence ID" value="VDM54935.1"/>
    <property type="molecule type" value="Genomic_DNA"/>
</dbReference>
<gene>
    <name evidence="1" type="ORF">ACOC_LOCUS3350</name>
</gene>
<dbReference type="OrthoDB" id="5875717at2759"/>
<accession>A0A0R3PGF1</accession>
<name>A0A0R3PGF1_ANGCS</name>
<sequence>MLCLEIFTVVSTFNGARKRNFFKHNSRRALTSIHFVRNRSFGNRSVVLLEPLRSRGLNVNDVEIFIERSSSAIPENADVRFLAGRNVIVRGRPSSRRLDCLPSQRNHASSIIFFI</sequence>
<dbReference type="AlphaFoldDB" id="A0A0R3PGF1"/>
<proteinExistence type="predicted"/>
<protein>
    <submittedName>
        <fullName evidence="1 3">Uncharacterized protein</fullName>
    </submittedName>
</protein>
<organism evidence="3">
    <name type="scientific">Angiostrongylus costaricensis</name>
    <name type="common">Nematode worm</name>
    <dbReference type="NCBI Taxonomy" id="334426"/>
    <lineage>
        <taxon>Eukaryota</taxon>
        <taxon>Metazoa</taxon>
        <taxon>Ecdysozoa</taxon>
        <taxon>Nematoda</taxon>
        <taxon>Chromadorea</taxon>
        <taxon>Rhabditida</taxon>
        <taxon>Rhabditina</taxon>
        <taxon>Rhabditomorpha</taxon>
        <taxon>Strongyloidea</taxon>
        <taxon>Metastrongylidae</taxon>
        <taxon>Angiostrongylus</taxon>
    </lineage>
</organism>